<sequence>MRKRFRRSAALAATAALVFTLSPAAHADPTRDVMFVGNNWDGTVDVIDARTFEKYQRIDVAGDLDERMAEMRLDQRIAMRVIRETAGEGHDQLVDDIMVSPDGRTMYVSRPSLGDVAAFDIATGDARWHRRVDGYRSDHMALSPDGTRLLVSATTADVLNVLDTATGEVIAAVPTGDFPHENRYSADGETIYNASIGNVIAPDSELLDPLKGKRELTVIDAQTLEVEQVIDFGVGIRPFVVLPDDRTMYAQLSFHNGLIEYDLAEQRRTRTVHLPLSDEAKEMKRRDYPLDSAHHGLAMNNDNTKICNAGTISDYAAILSVPSLTVDAIVETGDKPYWAATTPDGRYCFLSNSDSDDISVVSYDDPTEVTRIPVGDHPQRVRGYTVPADVLSS</sequence>
<dbReference type="InterPro" id="IPR015943">
    <property type="entry name" value="WD40/YVTN_repeat-like_dom_sf"/>
</dbReference>
<feature type="chain" id="PRO_5012076787" evidence="1">
    <location>
        <begin position="28"/>
        <end position="393"/>
    </location>
</feature>
<keyword evidence="2" id="KW-0808">Transferase</keyword>
<dbReference type="Gene3D" id="2.130.10.10">
    <property type="entry name" value="YVTN repeat-like/Quinoprotein amine dehydrogenase"/>
    <property type="match status" value="2"/>
</dbReference>
<reference evidence="2 3" key="1">
    <citation type="submission" date="2017-02" db="EMBL/GenBank/DDBJ databases">
        <title>Draft genome of Saccharomonospora sp. 154.</title>
        <authorList>
            <person name="Alonso-Carmona G.S."/>
            <person name="De La Haba R."/>
            <person name="Vera-Gargallo B."/>
            <person name="Sandoval-Trujillo A.H."/>
            <person name="Ramirez-Duran N."/>
            <person name="Ventosa A."/>
        </authorList>
    </citation>
    <scope>NUCLEOTIDE SEQUENCE [LARGE SCALE GENOMIC DNA]</scope>
    <source>
        <strain evidence="2 3">LRS4.154</strain>
    </source>
</reference>
<dbReference type="InterPro" id="IPR051200">
    <property type="entry name" value="Host-pathogen_enzymatic-act"/>
</dbReference>
<dbReference type="InterPro" id="IPR011045">
    <property type="entry name" value="N2O_reductase_N"/>
</dbReference>
<evidence type="ECO:0000313" key="3">
    <source>
        <dbReference type="Proteomes" id="UP000192591"/>
    </source>
</evidence>
<dbReference type="STRING" id="1962155.B1813_18750"/>
<dbReference type="EMBL" id="MWIH01000008">
    <property type="protein sequence ID" value="OQO89885.1"/>
    <property type="molecule type" value="Genomic_DNA"/>
</dbReference>
<keyword evidence="2" id="KW-0723">Serine/threonine-protein kinase</keyword>
<keyword evidence="2" id="KW-0418">Kinase</keyword>
<dbReference type="GO" id="GO:0004674">
    <property type="term" value="F:protein serine/threonine kinase activity"/>
    <property type="evidence" value="ECO:0007669"/>
    <property type="project" value="UniProtKB-KW"/>
</dbReference>
<keyword evidence="1" id="KW-0732">Signal</keyword>
<accession>A0A1V8ZYA4</accession>
<evidence type="ECO:0000256" key="1">
    <source>
        <dbReference type="SAM" id="SignalP"/>
    </source>
</evidence>
<proteinExistence type="predicted"/>
<evidence type="ECO:0000313" key="2">
    <source>
        <dbReference type="EMBL" id="OQO89885.1"/>
    </source>
</evidence>
<comment type="caution">
    <text evidence="2">The sequence shown here is derived from an EMBL/GenBank/DDBJ whole genome shotgun (WGS) entry which is preliminary data.</text>
</comment>
<dbReference type="RefSeq" id="WP_081194113.1">
    <property type="nucleotide sequence ID" value="NZ_MWIH01000008.1"/>
</dbReference>
<dbReference type="SUPFAM" id="SSF50974">
    <property type="entry name" value="Nitrous oxide reductase, N-terminal domain"/>
    <property type="match status" value="1"/>
</dbReference>
<dbReference type="PANTHER" id="PTHR47197:SF3">
    <property type="entry name" value="DIHYDRO-HEME D1 DEHYDROGENASE"/>
    <property type="match status" value="1"/>
</dbReference>
<feature type="signal peptide" evidence="1">
    <location>
        <begin position="1"/>
        <end position="27"/>
    </location>
</feature>
<protein>
    <submittedName>
        <fullName evidence="2">Serine/threonine protein kinase</fullName>
    </submittedName>
</protein>
<organism evidence="2 3">
    <name type="scientific">Saccharomonospora piscinae</name>
    <dbReference type="NCBI Taxonomy" id="687388"/>
    <lineage>
        <taxon>Bacteria</taxon>
        <taxon>Bacillati</taxon>
        <taxon>Actinomycetota</taxon>
        <taxon>Actinomycetes</taxon>
        <taxon>Pseudonocardiales</taxon>
        <taxon>Pseudonocardiaceae</taxon>
        <taxon>Saccharomonospora</taxon>
    </lineage>
</organism>
<gene>
    <name evidence="2" type="ORF">B1813_18750</name>
</gene>
<dbReference type="Proteomes" id="UP000192591">
    <property type="component" value="Unassembled WGS sequence"/>
</dbReference>
<name>A0A1V8ZYA4_SACPI</name>
<keyword evidence="3" id="KW-1185">Reference proteome</keyword>
<dbReference type="AlphaFoldDB" id="A0A1V8ZYA4"/>
<dbReference type="PANTHER" id="PTHR47197">
    <property type="entry name" value="PROTEIN NIRF"/>
    <property type="match status" value="1"/>
</dbReference>